<dbReference type="EMBL" id="SSDS01000043">
    <property type="protein sequence ID" value="TXG77527.1"/>
    <property type="molecule type" value="Genomic_DNA"/>
</dbReference>
<dbReference type="Proteomes" id="UP000321026">
    <property type="component" value="Unassembled WGS sequence"/>
</dbReference>
<feature type="non-terminal residue" evidence="1">
    <location>
        <position position="62"/>
    </location>
</feature>
<evidence type="ECO:0000313" key="2">
    <source>
        <dbReference type="Proteomes" id="UP000321026"/>
    </source>
</evidence>
<gene>
    <name evidence="1" type="ORF">E6Q11_02645</name>
</gene>
<reference evidence="1 2" key="1">
    <citation type="submission" date="2018-09" db="EMBL/GenBank/DDBJ databases">
        <title>Metagenome Assembled Genomes from an Advanced Water Purification Facility.</title>
        <authorList>
            <person name="Stamps B.W."/>
            <person name="Spear J.R."/>
        </authorList>
    </citation>
    <scope>NUCLEOTIDE SEQUENCE [LARGE SCALE GENOMIC DNA]</scope>
    <source>
        <strain evidence="1">Bin_63_2</strain>
    </source>
</reference>
<sequence length="62" mass="7127">MSSIGTRATGSFVSQHFEGLLKLPGMMMTEPGKREAAEREEIMVQFLRGYFKEQNAPEWDKF</sequence>
<evidence type="ECO:0000313" key="1">
    <source>
        <dbReference type="EMBL" id="TXG77527.1"/>
    </source>
</evidence>
<organism evidence="1 2">
    <name type="scientific">Candidatus Dojkabacteria bacterium</name>
    <dbReference type="NCBI Taxonomy" id="2099670"/>
    <lineage>
        <taxon>Bacteria</taxon>
        <taxon>Candidatus Dojkabacteria</taxon>
    </lineage>
</organism>
<dbReference type="AlphaFoldDB" id="A0A5C7J7W3"/>
<protein>
    <submittedName>
        <fullName evidence="1">Uncharacterized protein</fullName>
    </submittedName>
</protein>
<comment type="caution">
    <text evidence="1">The sequence shown here is derived from an EMBL/GenBank/DDBJ whole genome shotgun (WGS) entry which is preliminary data.</text>
</comment>
<proteinExistence type="predicted"/>
<dbReference type="SUPFAM" id="SSF109604">
    <property type="entry name" value="HD-domain/PDEase-like"/>
    <property type="match status" value="1"/>
</dbReference>
<accession>A0A5C7J7W3</accession>
<dbReference type="Gene3D" id="1.20.58.1910">
    <property type="match status" value="1"/>
</dbReference>
<name>A0A5C7J7W3_9BACT</name>